<evidence type="ECO:0000313" key="3">
    <source>
        <dbReference type="Proteomes" id="UP000655588"/>
    </source>
</evidence>
<name>A0A833VPF3_9HYME</name>
<reference evidence="2" key="1">
    <citation type="submission" date="2019-11" db="EMBL/GenBank/DDBJ databases">
        <title>The nuclear and mitochondrial genomes of Frieseomelitta varia - a highly eusocial stingless bee (Meliponini) with a permanently sterile worker caste.</title>
        <authorList>
            <person name="Freitas F.C.P."/>
            <person name="Lourenco A.P."/>
            <person name="Nunes F.M.F."/>
            <person name="Paschoal A.R."/>
            <person name="Abreu F.C.P."/>
            <person name="Barbin F.O."/>
            <person name="Bataglia L."/>
            <person name="Cardoso-Junior C.A.M."/>
            <person name="Cervoni M.S."/>
            <person name="Silva S.R."/>
            <person name="Dalarmi F."/>
            <person name="Del Lama M.A."/>
            <person name="Depintor T.S."/>
            <person name="Ferreira K.M."/>
            <person name="Goria P.S."/>
            <person name="Jaskot M.C."/>
            <person name="Lago D.C."/>
            <person name="Luna-Lucena D."/>
            <person name="Moda L.M."/>
            <person name="Nascimento L."/>
            <person name="Pedrino M."/>
            <person name="Rabico F.O."/>
            <person name="Sanches F.C."/>
            <person name="Santos D.E."/>
            <person name="Santos C.G."/>
            <person name="Vieira J."/>
            <person name="Lopes T.F."/>
            <person name="Barchuk A.R."/>
            <person name="Hartfelder K."/>
            <person name="Simoes Z.L.P."/>
            <person name="Bitondi M.M.G."/>
            <person name="Pinheiro D.G."/>
        </authorList>
    </citation>
    <scope>NUCLEOTIDE SEQUENCE</scope>
    <source>
        <strain evidence="2">USP_RPSP 00005682</strain>
        <tissue evidence="2">Whole individual</tissue>
    </source>
</reference>
<dbReference type="EMBL" id="WNWW01000281">
    <property type="protein sequence ID" value="KAF3426971.1"/>
    <property type="molecule type" value="Genomic_DNA"/>
</dbReference>
<gene>
    <name evidence="2" type="ORF">E2986_04233</name>
</gene>
<protein>
    <submittedName>
        <fullName evidence="2">Uncharacterized protein</fullName>
    </submittedName>
</protein>
<comment type="similarity">
    <text evidence="1">Belongs to the UPF0489 family.</text>
</comment>
<comment type="caution">
    <text evidence="2">The sequence shown here is derived from an EMBL/GenBank/DDBJ whole genome shotgun (WGS) entry which is preliminary data.</text>
</comment>
<keyword evidence="3" id="KW-1185">Reference proteome</keyword>
<sequence length="165" mass="19536">MSFPRKYFKRIPIYVVENHDEVLPFIYRCLGSKHLPFEGNAFVHLDSHPDMLIPKTMLANTVWDKNQLFSEISIENWILPAAYAGHFKHLIWVKPPWANQMVDGVTTFFIGKHKDNGSIRCFVFEKIEIEYLSRTDILRQFLTKHTYFFTYNYFPDDCTISYGTL</sequence>
<organism evidence="2 3">
    <name type="scientific">Frieseomelitta varia</name>
    <dbReference type="NCBI Taxonomy" id="561572"/>
    <lineage>
        <taxon>Eukaryota</taxon>
        <taxon>Metazoa</taxon>
        <taxon>Ecdysozoa</taxon>
        <taxon>Arthropoda</taxon>
        <taxon>Hexapoda</taxon>
        <taxon>Insecta</taxon>
        <taxon>Pterygota</taxon>
        <taxon>Neoptera</taxon>
        <taxon>Endopterygota</taxon>
        <taxon>Hymenoptera</taxon>
        <taxon>Apocrita</taxon>
        <taxon>Aculeata</taxon>
        <taxon>Apoidea</taxon>
        <taxon>Anthophila</taxon>
        <taxon>Apidae</taxon>
        <taxon>Frieseomelitta</taxon>
    </lineage>
</organism>
<dbReference type="Proteomes" id="UP000655588">
    <property type="component" value="Unassembled WGS sequence"/>
</dbReference>
<dbReference type="InterPro" id="IPR024131">
    <property type="entry name" value="UPF0489"/>
</dbReference>
<accession>A0A833VPF3</accession>
<dbReference type="PANTHER" id="PTHR13225">
    <property type="entry name" value="MISEXPRESSION SUPPRESSOR OF RAS 6"/>
    <property type="match status" value="1"/>
</dbReference>
<dbReference type="Pfam" id="PF12640">
    <property type="entry name" value="UPF0489"/>
    <property type="match status" value="1"/>
</dbReference>
<dbReference type="PANTHER" id="PTHR13225:SF3">
    <property type="entry name" value="UPF0489 PROTEIN C5ORF22"/>
    <property type="match status" value="1"/>
</dbReference>
<dbReference type="AlphaFoldDB" id="A0A833VPF3"/>
<proteinExistence type="inferred from homology"/>
<evidence type="ECO:0000256" key="1">
    <source>
        <dbReference type="ARBA" id="ARBA00007099"/>
    </source>
</evidence>
<evidence type="ECO:0000313" key="2">
    <source>
        <dbReference type="EMBL" id="KAF3426971.1"/>
    </source>
</evidence>